<feature type="transmembrane region" description="Helical" evidence="1">
    <location>
        <begin position="41"/>
        <end position="65"/>
    </location>
</feature>
<feature type="transmembrane region" description="Helical" evidence="1">
    <location>
        <begin position="6"/>
        <end position="29"/>
    </location>
</feature>
<reference evidence="2" key="1">
    <citation type="submission" date="2019-08" db="EMBL/GenBank/DDBJ databases">
        <authorList>
            <person name="Kucharzyk K."/>
            <person name="Murdoch R.W."/>
            <person name="Higgins S."/>
            <person name="Loffler F."/>
        </authorList>
    </citation>
    <scope>NUCLEOTIDE SEQUENCE</scope>
</reference>
<comment type="caution">
    <text evidence="2">The sequence shown here is derived from an EMBL/GenBank/DDBJ whole genome shotgun (WGS) entry which is preliminary data.</text>
</comment>
<dbReference type="AlphaFoldDB" id="A0A645C2A9"/>
<protein>
    <submittedName>
        <fullName evidence="2">Uncharacterized protein</fullName>
    </submittedName>
</protein>
<proteinExistence type="predicted"/>
<sequence length="70" mass="8075">MWSKVVILPLGVFFDIVSAGLLRVILDLFPVRVYNFAVFRLVIRIVFYFFGELLAVFPLVLFQVASPRIL</sequence>
<gene>
    <name evidence="2" type="ORF">SDC9_118321</name>
</gene>
<dbReference type="EMBL" id="VSSQ01024063">
    <property type="protein sequence ID" value="MPM71357.1"/>
    <property type="molecule type" value="Genomic_DNA"/>
</dbReference>
<evidence type="ECO:0000313" key="2">
    <source>
        <dbReference type="EMBL" id="MPM71357.1"/>
    </source>
</evidence>
<keyword evidence="1" id="KW-0812">Transmembrane</keyword>
<keyword evidence="1" id="KW-0472">Membrane</keyword>
<accession>A0A645C2A9</accession>
<keyword evidence="1" id="KW-1133">Transmembrane helix</keyword>
<evidence type="ECO:0000256" key="1">
    <source>
        <dbReference type="SAM" id="Phobius"/>
    </source>
</evidence>
<name>A0A645C2A9_9ZZZZ</name>
<organism evidence="2">
    <name type="scientific">bioreactor metagenome</name>
    <dbReference type="NCBI Taxonomy" id="1076179"/>
    <lineage>
        <taxon>unclassified sequences</taxon>
        <taxon>metagenomes</taxon>
        <taxon>ecological metagenomes</taxon>
    </lineage>
</organism>